<reference evidence="3" key="1">
    <citation type="journal article" date="2023" name="Mol. Phylogenet. Evol.">
        <title>Genome-scale phylogeny and comparative genomics of the fungal order Sordariales.</title>
        <authorList>
            <person name="Hensen N."/>
            <person name="Bonometti L."/>
            <person name="Westerberg I."/>
            <person name="Brannstrom I.O."/>
            <person name="Guillou S."/>
            <person name="Cros-Aarteil S."/>
            <person name="Calhoun S."/>
            <person name="Haridas S."/>
            <person name="Kuo A."/>
            <person name="Mondo S."/>
            <person name="Pangilinan J."/>
            <person name="Riley R."/>
            <person name="LaButti K."/>
            <person name="Andreopoulos B."/>
            <person name="Lipzen A."/>
            <person name="Chen C."/>
            <person name="Yan M."/>
            <person name="Daum C."/>
            <person name="Ng V."/>
            <person name="Clum A."/>
            <person name="Steindorff A."/>
            <person name="Ohm R.A."/>
            <person name="Martin F."/>
            <person name="Silar P."/>
            <person name="Natvig D.O."/>
            <person name="Lalanne C."/>
            <person name="Gautier V."/>
            <person name="Ament-Velasquez S.L."/>
            <person name="Kruys A."/>
            <person name="Hutchinson M.I."/>
            <person name="Powell A.J."/>
            <person name="Barry K."/>
            <person name="Miller A.N."/>
            <person name="Grigoriev I.V."/>
            <person name="Debuchy R."/>
            <person name="Gladieux P."/>
            <person name="Hiltunen Thoren M."/>
            <person name="Johannesson H."/>
        </authorList>
    </citation>
    <scope>NUCLEOTIDE SEQUENCE</scope>
    <source>
        <strain evidence="3">CBS 232.78</strain>
    </source>
</reference>
<dbReference type="InterPro" id="IPR011059">
    <property type="entry name" value="Metal-dep_hydrolase_composite"/>
</dbReference>
<dbReference type="Gene3D" id="3.30.110.90">
    <property type="entry name" value="Amidohydrolase"/>
    <property type="match status" value="1"/>
</dbReference>
<dbReference type="SUPFAM" id="SSF51556">
    <property type="entry name" value="Metallo-dependent hydrolases"/>
    <property type="match status" value="1"/>
</dbReference>
<organism evidence="3 4">
    <name type="scientific">Podospora didyma</name>
    <dbReference type="NCBI Taxonomy" id="330526"/>
    <lineage>
        <taxon>Eukaryota</taxon>
        <taxon>Fungi</taxon>
        <taxon>Dikarya</taxon>
        <taxon>Ascomycota</taxon>
        <taxon>Pezizomycotina</taxon>
        <taxon>Sordariomycetes</taxon>
        <taxon>Sordariomycetidae</taxon>
        <taxon>Sordariales</taxon>
        <taxon>Podosporaceae</taxon>
        <taxon>Podospora</taxon>
    </lineage>
</organism>
<protein>
    <recommendedName>
        <fullName evidence="2">Amidohydrolase-related domain-containing protein</fullName>
    </recommendedName>
</protein>
<dbReference type="Proteomes" id="UP001285441">
    <property type="component" value="Unassembled WGS sequence"/>
</dbReference>
<evidence type="ECO:0000313" key="3">
    <source>
        <dbReference type="EMBL" id="KAK3390750.1"/>
    </source>
</evidence>
<proteinExistence type="predicted"/>
<feature type="chain" id="PRO_5041938676" description="Amidohydrolase-related domain-containing protein" evidence="1">
    <location>
        <begin position="22"/>
        <end position="439"/>
    </location>
</feature>
<keyword evidence="1" id="KW-0732">Signal</keyword>
<gene>
    <name evidence="3" type="ORF">B0H63DRAFT_466393</name>
</gene>
<dbReference type="InterPro" id="IPR032466">
    <property type="entry name" value="Metal_Hydrolase"/>
</dbReference>
<dbReference type="PANTHER" id="PTHR43135">
    <property type="entry name" value="ALPHA-D-RIBOSE 1-METHYLPHOSPHONATE 5-TRIPHOSPHATE DIPHOSPHATASE"/>
    <property type="match status" value="1"/>
</dbReference>
<dbReference type="GO" id="GO:0016810">
    <property type="term" value="F:hydrolase activity, acting on carbon-nitrogen (but not peptide) bonds"/>
    <property type="evidence" value="ECO:0007669"/>
    <property type="project" value="InterPro"/>
</dbReference>
<evidence type="ECO:0000313" key="4">
    <source>
        <dbReference type="Proteomes" id="UP001285441"/>
    </source>
</evidence>
<dbReference type="Gene3D" id="1.20.58.520">
    <property type="entry name" value="Amidohydrolase"/>
    <property type="match status" value="1"/>
</dbReference>
<keyword evidence="4" id="KW-1185">Reference proteome</keyword>
<dbReference type="EMBL" id="JAULSW010000002">
    <property type="protein sequence ID" value="KAK3390750.1"/>
    <property type="molecule type" value="Genomic_DNA"/>
</dbReference>
<accession>A0AAE0P0E7</accession>
<dbReference type="InterPro" id="IPR051781">
    <property type="entry name" value="Metallo-dep_Hydrolase"/>
</dbReference>
<evidence type="ECO:0000259" key="2">
    <source>
        <dbReference type="Pfam" id="PF01979"/>
    </source>
</evidence>
<dbReference type="AlphaFoldDB" id="A0AAE0P0E7"/>
<dbReference type="InterPro" id="IPR006680">
    <property type="entry name" value="Amidohydro-rel"/>
</dbReference>
<reference evidence="3" key="2">
    <citation type="submission" date="2023-06" db="EMBL/GenBank/DDBJ databases">
        <authorList>
            <consortium name="Lawrence Berkeley National Laboratory"/>
            <person name="Haridas S."/>
            <person name="Hensen N."/>
            <person name="Bonometti L."/>
            <person name="Westerberg I."/>
            <person name="Brannstrom I.O."/>
            <person name="Guillou S."/>
            <person name="Cros-Aarteil S."/>
            <person name="Calhoun S."/>
            <person name="Kuo A."/>
            <person name="Mondo S."/>
            <person name="Pangilinan J."/>
            <person name="Riley R."/>
            <person name="LaButti K."/>
            <person name="Andreopoulos B."/>
            <person name="Lipzen A."/>
            <person name="Chen C."/>
            <person name="Yanf M."/>
            <person name="Daum C."/>
            <person name="Ng V."/>
            <person name="Clum A."/>
            <person name="Steindorff A."/>
            <person name="Ohm R."/>
            <person name="Martin F."/>
            <person name="Silar P."/>
            <person name="Natvig D."/>
            <person name="Lalanne C."/>
            <person name="Gautier V."/>
            <person name="Ament-velasquez S.L."/>
            <person name="Kruys A."/>
            <person name="Hutchinson M.I."/>
            <person name="Powell A.J."/>
            <person name="Barry K."/>
            <person name="Miller A.N."/>
            <person name="Grigoriev I.V."/>
            <person name="Debuchy R."/>
            <person name="Gladieux P."/>
            <person name="Thoren M.H."/>
            <person name="Johannesson H."/>
        </authorList>
    </citation>
    <scope>NUCLEOTIDE SEQUENCE</scope>
    <source>
        <strain evidence="3">CBS 232.78</strain>
    </source>
</reference>
<sequence length="439" mass="45773">MTPPSLTLLLCSLVITVTSCAFDNGSEGSSPPAIDYGPITAQNIANRQLNRRHISPAQRTALINVRVFDGLILRLPSTILIDGNRIGPSCHHTSGNTNTNPCGASAVYDAQGKTLLPGLMDSHTHPRTISDLTALTRAGVTTIVNANCPDPALCASLASQPGLTEIVATASFIATTPFSAHAVLVGLNNTDKFINSIGDAPTFVSRQIAQGADFIKIIGSAPGPGLSQDEQTVLVQAANAQYPGNNRGPRTVMHASSTPAYAQALEAKADQIHHSTLDAVLSDDLVREIVRQGTVVCPTLTVMRKIANSPLFNSSSGNSFAAAAQTVAKLHAASTTLGRILLAGTDASLEAAAPVQVPFGSSLHDELENLVVEGGLSPVQALNAATLMPARVFGLAGQRGAVREGLLADLVLVDGDPTVDIKKTRNVVKVWVRGVEFVE</sequence>
<dbReference type="Gene3D" id="3.40.50.10910">
    <property type="entry name" value="Amidohydrolase"/>
    <property type="match status" value="1"/>
</dbReference>
<dbReference type="PANTHER" id="PTHR43135:SF3">
    <property type="entry name" value="ALPHA-D-RIBOSE 1-METHYLPHOSPHONATE 5-TRIPHOSPHATE DIPHOSPHATASE"/>
    <property type="match status" value="1"/>
</dbReference>
<dbReference type="Pfam" id="PF01979">
    <property type="entry name" value="Amidohydro_1"/>
    <property type="match status" value="1"/>
</dbReference>
<dbReference type="SUPFAM" id="SSF51338">
    <property type="entry name" value="Composite domain of metallo-dependent hydrolases"/>
    <property type="match status" value="1"/>
</dbReference>
<name>A0AAE0P0E7_9PEZI</name>
<comment type="caution">
    <text evidence="3">The sequence shown here is derived from an EMBL/GenBank/DDBJ whole genome shotgun (WGS) entry which is preliminary data.</text>
</comment>
<feature type="signal peptide" evidence="1">
    <location>
        <begin position="1"/>
        <end position="21"/>
    </location>
</feature>
<feature type="domain" description="Amidohydrolase-related" evidence="2">
    <location>
        <begin position="115"/>
        <end position="434"/>
    </location>
</feature>
<evidence type="ECO:0000256" key="1">
    <source>
        <dbReference type="SAM" id="SignalP"/>
    </source>
</evidence>
<dbReference type="Gene3D" id="2.30.40.10">
    <property type="entry name" value="Urease, subunit C, domain 1"/>
    <property type="match status" value="1"/>
</dbReference>